<accession>A0AAJ1QZV3</accession>
<evidence type="ECO:0000313" key="1">
    <source>
        <dbReference type="EMBL" id="MDN3621306.1"/>
    </source>
</evidence>
<comment type="caution">
    <text evidence="1">The sequence shown here is derived from an EMBL/GenBank/DDBJ whole genome shotgun (WGS) entry which is preliminary data.</text>
</comment>
<dbReference type="AlphaFoldDB" id="A0AAJ1QZV3"/>
<name>A0AAJ1QZV3_9FLAO</name>
<dbReference type="Proteomes" id="UP001228636">
    <property type="component" value="Unassembled WGS sequence"/>
</dbReference>
<dbReference type="RefSeq" id="WP_261972786.1">
    <property type="nucleotide sequence ID" value="NZ_CP103460.1"/>
</dbReference>
<reference evidence="1 2" key="1">
    <citation type="journal article" date="2014" name="Int. J. Syst. Evol. Microbiol.">
        <title>Complete genome sequence of Corynebacterium casei LMG S-19264T (=DSM 44701T), isolated from a smear-ripened cheese.</title>
        <authorList>
            <consortium name="US DOE Joint Genome Institute (JGI-PGF)"/>
            <person name="Walter F."/>
            <person name="Albersmeier A."/>
            <person name="Kalinowski J."/>
            <person name="Ruckert C."/>
        </authorList>
    </citation>
    <scope>NUCLEOTIDE SEQUENCE [LARGE SCALE GENOMIC DNA]</scope>
    <source>
        <strain evidence="1 2">CECT 8670</strain>
    </source>
</reference>
<sequence length="76" mass="8899">MCKPTKKRINFNEDILNALNVKYGYSIDYLRKSIRGDRTGIMPDQLKKEYKKLVAEDKIIKEKARALLQEKANNLN</sequence>
<proteinExistence type="predicted"/>
<protein>
    <submittedName>
        <fullName evidence="1">Uncharacterized protein</fullName>
    </submittedName>
</protein>
<organism evidence="1 2">
    <name type="scientific">Polaribacter sejongensis</name>
    <dbReference type="NCBI Taxonomy" id="985043"/>
    <lineage>
        <taxon>Bacteria</taxon>
        <taxon>Pseudomonadati</taxon>
        <taxon>Bacteroidota</taxon>
        <taxon>Flavobacteriia</taxon>
        <taxon>Flavobacteriales</taxon>
        <taxon>Flavobacteriaceae</taxon>
    </lineage>
</organism>
<dbReference type="EMBL" id="JAUFQH010000022">
    <property type="protein sequence ID" value="MDN3621306.1"/>
    <property type="molecule type" value="Genomic_DNA"/>
</dbReference>
<evidence type="ECO:0000313" key="2">
    <source>
        <dbReference type="Proteomes" id="UP001228636"/>
    </source>
</evidence>
<gene>
    <name evidence="1" type="ORF">QWY81_17700</name>
</gene>